<dbReference type="AlphaFoldDB" id="A0AAD7NI44"/>
<protein>
    <recommendedName>
        <fullName evidence="8">Cation-transporting P-type ATPase N-terminal domain-containing protein</fullName>
    </recommendedName>
</protein>
<dbReference type="PANTHER" id="PTHR42861">
    <property type="entry name" value="CALCIUM-TRANSPORTING ATPASE"/>
    <property type="match status" value="1"/>
</dbReference>
<feature type="transmembrane region" description="Helical" evidence="7">
    <location>
        <begin position="657"/>
        <end position="676"/>
    </location>
</feature>
<evidence type="ECO:0000313" key="10">
    <source>
        <dbReference type="Proteomes" id="UP001215280"/>
    </source>
</evidence>
<keyword evidence="3" id="KW-0547">Nucleotide-binding</keyword>
<dbReference type="GO" id="GO:0006812">
    <property type="term" value="P:monoatomic cation transport"/>
    <property type="evidence" value="ECO:0007669"/>
    <property type="project" value="UniProtKB-ARBA"/>
</dbReference>
<evidence type="ECO:0000313" key="9">
    <source>
        <dbReference type="EMBL" id="KAJ7762049.1"/>
    </source>
</evidence>
<dbReference type="InterPro" id="IPR008250">
    <property type="entry name" value="ATPase_P-typ_transduc_dom_A_sf"/>
</dbReference>
<dbReference type="PRINTS" id="PR00120">
    <property type="entry name" value="HATPASE"/>
</dbReference>
<evidence type="ECO:0000256" key="6">
    <source>
        <dbReference type="ARBA" id="ARBA00023136"/>
    </source>
</evidence>
<feature type="transmembrane region" description="Helical" evidence="7">
    <location>
        <begin position="52"/>
        <end position="72"/>
    </location>
</feature>
<dbReference type="Gene3D" id="2.70.150.10">
    <property type="entry name" value="Calcium-transporting ATPase, cytoplasmic transduction domain A"/>
    <property type="match status" value="1"/>
</dbReference>
<accession>A0AAD7NI44</accession>
<evidence type="ECO:0000256" key="2">
    <source>
        <dbReference type="ARBA" id="ARBA00022692"/>
    </source>
</evidence>
<dbReference type="InterPro" id="IPR004014">
    <property type="entry name" value="ATPase_P-typ_cation-transptr_N"/>
</dbReference>
<dbReference type="InterPro" id="IPR023298">
    <property type="entry name" value="ATPase_P-typ_TM_dom_sf"/>
</dbReference>
<reference evidence="9" key="1">
    <citation type="submission" date="2023-03" db="EMBL/GenBank/DDBJ databases">
        <title>Massive genome expansion in bonnet fungi (Mycena s.s.) driven by repeated elements and novel gene families across ecological guilds.</title>
        <authorList>
            <consortium name="Lawrence Berkeley National Laboratory"/>
            <person name="Harder C.B."/>
            <person name="Miyauchi S."/>
            <person name="Viragh M."/>
            <person name="Kuo A."/>
            <person name="Thoen E."/>
            <person name="Andreopoulos B."/>
            <person name="Lu D."/>
            <person name="Skrede I."/>
            <person name="Drula E."/>
            <person name="Henrissat B."/>
            <person name="Morin E."/>
            <person name="Kohler A."/>
            <person name="Barry K."/>
            <person name="LaButti K."/>
            <person name="Morin E."/>
            <person name="Salamov A."/>
            <person name="Lipzen A."/>
            <person name="Mereny Z."/>
            <person name="Hegedus B."/>
            <person name="Baldrian P."/>
            <person name="Stursova M."/>
            <person name="Weitz H."/>
            <person name="Taylor A."/>
            <person name="Grigoriev I.V."/>
            <person name="Nagy L.G."/>
            <person name="Martin F."/>
            <person name="Kauserud H."/>
        </authorList>
    </citation>
    <scope>NUCLEOTIDE SEQUENCE</scope>
    <source>
        <strain evidence="9">CBHHK188m</strain>
    </source>
</reference>
<feature type="transmembrane region" description="Helical" evidence="7">
    <location>
        <begin position="225"/>
        <end position="246"/>
    </location>
</feature>
<dbReference type="InterPro" id="IPR059000">
    <property type="entry name" value="ATPase_P-type_domA"/>
</dbReference>
<dbReference type="Proteomes" id="UP001215280">
    <property type="component" value="Unassembled WGS sequence"/>
</dbReference>
<dbReference type="InterPro" id="IPR023214">
    <property type="entry name" value="HAD_sf"/>
</dbReference>
<dbReference type="EMBL" id="JARJLG010000044">
    <property type="protein sequence ID" value="KAJ7762049.1"/>
    <property type="molecule type" value="Genomic_DNA"/>
</dbReference>
<keyword evidence="6 7" id="KW-0472">Membrane</keyword>
<dbReference type="InterPro" id="IPR023299">
    <property type="entry name" value="ATPase_P-typ_cyto_dom_N"/>
</dbReference>
<feature type="transmembrane region" description="Helical" evidence="7">
    <location>
        <begin position="697"/>
        <end position="719"/>
    </location>
</feature>
<dbReference type="GO" id="GO:0005524">
    <property type="term" value="F:ATP binding"/>
    <property type="evidence" value="ECO:0007669"/>
    <property type="project" value="UniProtKB-KW"/>
</dbReference>
<feature type="transmembrane region" description="Helical" evidence="7">
    <location>
        <begin position="630"/>
        <end position="651"/>
    </location>
</feature>
<evidence type="ECO:0000256" key="5">
    <source>
        <dbReference type="ARBA" id="ARBA00022989"/>
    </source>
</evidence>
<feature type="transmembrane region" description="Helical" evidence="7">
    <location>
        <begin position="266"/>
        <end position="286"/>
    </location>
</feature>
<dbReference type="GO" id="GO:0016020">
    <property type="term" value="C:membrane"/>
    <property type="evidence" value="ECO:0007669"/>
    <property type="project" value="UniProtKB-SubCell"/>
</dbReference>
<sequence>MDLWHAPLADVYKHLQCDDCGLTNDEALARLQRFGGNGLLNVPPRPYITAQFFGFLWNPVSWIMELCCLGLLALSSRNHRAPDWWTPLGIVGLLCVNSVIGVRKERRAFDAVSGLMQSNLTASNATAKVKRASVWSEIDASELVPGDIVELRQEDTTPADCRLLSGDALYVRDGESSSRRKGGDVCFFGTRVILGKGEAIVVATGGSNSPVRTSHSQPAYSATSLHGIVAQIFIFNLALIAISFLIEASVLFGPFDYNFHRGIDALFILLIGGIPVTLPTAISVACSAGVNQLTNHGVLVKRAAAVEELSRVTLLLLENSAVLTEEKLVIDGVKVYGPFSADQVVSMVNYARSIKTPNDNFYLWSYFDGSPTTAYPEIEIVHYKYCFLNGPIQVTYRANGSQKLERVWLGMAGSVADMCTHSLMTAIEDQLEADAEAAAVRGMRILAVAYQELDGDDPEADEDSDNRGMIGLLQFFKPLQQNTEHGVAQVFAMGVETKMVTAEQLVIAKETGRRAGLGDNIVLGRKLHEDRDRFLDSLILDAAGFAGCDRESKQKLVQRLQYLGHACAMIGTGIEDRASISAANVSIAVKPSRPVAWLTTDLLMTRPGLPIVVEALRDSRQVFRRLHGSFIYACALTIRTVLCFPLLALIYKLDFPPFMIFILAVTSDIATLTLSMDRVEPGTKPGYWDLTEIFSYSAAYGSYLALSTILFVFATERSFFQRRFGLSLDPSQHENQLRALVYLQVALLSHALIFVVRSEQFFSRHRPSIALLGAFCLVQIGSSLIAAYGHWEFANIYPVDAGWVGIIWIWNVVWFVPLEFIKAGVRFALKSRHLERIK</sequence>
<gene>
    <name evidence="9" type="ORF">DFH07DRAFT_815081</name>
</gene>
<name>A0AAD7NI44_9AGAR</name>
<dbReference type="SUPFAM" id="SSF81665">
    <property type="entry name" value="Calcium ATPase, transmembrane domain M"/>
    <property type="match status" value="1"/>
</dbReference>
<keyword evidence="10" id="KW-1185">Reference proteome</keyword>
<dbReference type="Pfam" id="PF00690">
    <property type="entry name" value="Cation_ATPase_N"/>
    <property type="match status" value="1"/>
</dbReference>
<dbReference type="Pfam" id="PF00122">
    <property type="entry name" value="E1-E2_ATPase"/>
    <property type="match status" value="1"/>
</dbReference>
<dbReference type="SMART" id="SM00831">
    <property type="entry name" value="Cation_ATPase_N"/>
    <property type="match status" value="1"/>
</dbReference>
<keyword evidence="4" id="KW-0067">ATP-binding</keyword>
<feature type="transmembrane region" description="Helical" evidence="7">
    <location>
        <begin position="739"/>
        <end position="757"/>
    </location>
</feature>
<dbReference type="InterPro" id="IPR001757">
    <property type="entry name" value="P_typ_ATPase"/>
</dbReference>
<dbReference type="Gene3D" id="3.40.1110.10">
    <property type="entry name" value="Calcium-transporting ATPase, cytoplasmic domain N"/>
    <property type="match status" value="1"/>
</dbReference>
<feature type="transmembrane region" description="Helical" evidence="7">
    <location>
        <begin position="84"/>
        <end position="102"/>
    </location>
</feature>
<dbReference type="GO" id="GO:0016887">
    <property type="term" value="F:ATP hydrolysis activity"/>
    <property type="evidence" value="ECO:0007669"/>
    <property type="project" value="InterPro"/>
</dbReference>
<dbReference type="Gene3D" id="1.20.1110.10">
    <property type="entry name" value="Calcium-transporting ATPase, transmembrane domain"/>
    <property type="match status" value="1"/>
</dbReference>
<evidence type="ECO:0000256" key="7">
    <source>
        <dbReference type="SAM" id="Phobius"/>
    </source>
</evidence>
<evidence type="ECO:0000256" key="1">
    <source>
        <dbReference type="ARBA" id="ARBA00004141"/>
    </source>
</evidence>
<evidence type="ECO:0000256" key="4">
    <source>
        <dbReference type="ARBA" id="ARBA00022840"/>
    </source>
</evidence>
<feature type="transmembrane region" description="Helical" evidence="7">
    <location>
        <begin position="803"/>
        <end position="829"/>
    </location>
</feature>
<dbReference type="InterPro" id="IPR036412">
    <property type="entry name" value="HAD-like_sf"/>
</dbReference>
<comment type="caution">
    <text evidence="9">The sequence shown here is derived from an EMBL/GenBank/DDBJ whole genome shotgun (WGS) entry which is preliminary data.</text>
</comment>
<organism evidence="9 10">
    <name type="scientific">Mycena maculata</name>
    <dbReference type="NCBI Taxonomy" id="230809"/>
    <lineage>
        <taxon>Eukaryota</taxon>
        <taxon>Fungi</taxon>
        <taxon>Dikarya</taxon>
        <taxon>Basidiomycota</taxon>
        <taxon>Agaricomycotina</taxon>
        <taxon>Agaricomycetes</taxon>
        <taxon>Agaricomycetidae</taxon>
        <taxon>Agaricales</taxon>
        <taxon>Marasmiineae</taxon>
        <taxon>Mycenaceae</taxon>
        <taxon>Mycena</taxon>
    </lineage>
</organism>
<dbReference type="SUPFAM" id="SSF56784">
    <property type="entry name" value="HAD-like"/>
    <property type="match status" value="1"/>
</dbReference>
<comment type="subcellular location">
    <subcellularLocation>
        <location evidence="1">Membrane</location>
        <topology evidence="1">Multi-pass membrane protein</topology>
    </subcellularLocation>
</comment>
<feature type="transmembrane region" description="Helical" evidence="7">
    <location>
        <begin position="769"/>
        <end position="791"/>
    </location>
</feature>
<dbReference type="SUPFAM" id="SSF81653">
    <property type="entry name" value="Calcium ATPase, transduction domain A"/>
    <property type="match status" value="1"/>
</dbReference>
<evidence type="ECO:0000256" key="3">
    <source>
        <dbReference type="ARBA" id="ARBA00022741"/>
    </source>
</evidence>
<evidence type="ECO:0000259" key="8">
    <source>
        <dbReference type="SMART" id="SM00831"/>
    </source>
</evidence>
<dbReference type="Gene3D" id="3.40.50.1000">
    <property type="entry name" value="HAD superfamily/HAD-like"/>
    <property type="match status" value="1"/>
</dbReference>
<keyword evidence="2 7" id="KW-0812">Transmembrane</keyword>
<proteinExistence type="predicted"/>
<dbReference type="NCBIfam" id="TIGR01494">
    <property type="entry name" value="ATPase_P-type"/>
    <property type="match status" value="1"/>
</dbReference>
<keyword evidence="5 7" id="KW-1133">Transmembrane helix</keyword>
<feature type="domain" description="Cation-transporting P-type ATPase N-terminal" evidence="8">
    <location>
        <begin position="2"/>
        <end position="76"/>
    </location>
</feature>